<dbReference type="OrthoDB" id="425619at2759"/>
<dbReference type="InterPro" id="IPR000477">
    <property type="entry name" value="RT_dom"/>
</dbReference>
<comment type="caution">
    <text evidence="2">The sequence shown here is derived from an EMBL/GenBank/DDBJ whole genome shotgun (WGS) entry which is preliminary data.</text>
</comment>
<sequence length="291" mass="33186">MIHRKILRQCGGDLEHAVKSRTTEKSSAENIIDILEEVTCRTRIGPSRLNLKTRFNTPWIDSVDKNPKGNSNNIKYKSADKHKSEHSALLYDHKEAFASDKESLGAIVGHEVDIILNFERPYTLLLRRPAYPASPKSGEALEIHIKELLDLGVIRKVGHNEEVEIPSPVIVAWHDGKYRMVGDFIALNTYTVPERYPIPKVQICLTQISQAVYISTMDALKGFLQNLATQRAKKYLRIIIHCGVYEYLRMPSCIKNACSHFQRMMNEILPDKLSEGWLIIYIDDIIVCSKT</sequence>
<reference evidence="2" key="1">
    <citation type="submission" date="2021-03" db="EMBL/GenBank/DDBJ databases">
        <title>Draft genome sequence of rust myrtle Austropuccinia psidii MF-1, a brazilian biotype.</title>
        <authorList>
            <person name="Quecine M.C."/>
            <person name="Pachon D.M.R."/>
            <person name="Bonatelli M.L."/>
            <person name="Correr F.H."/>
            <person name="Franceschini L.M."/>
            <person name="Leite T.F."/>
            <person name="Margarido G.R.A."/>
            <person name="Almeida C.A."/>
            <person name="Ferrarezi J.A."/>
            <person name="Labate C.A."/>
        </authorList>
    </citation>
    <scope>NUCLEOTIDE SEQUENCE</scope>
    <source>
        <strain evidence="2">MF-1</strain>
    </source>
</reference>
<dbReference type="EMBL" id="AVOT02019789">
    <property type="protein sequence ID" value="MBW0507569.1"/>
    <property type="molecule type" value="Genomic_DNA"/>
</dbReference>
<dbReference type="InterPro" id="IPR043128">
    <property type="entry name" value="Rev_trsase/Diguanyl_cyclase"/>
</dbReference>
<dbReference type="PANTHER" id="PTHR24559">
    <property type="entry name" value="TRANSPOSON TY3-I GAG-POL POLYPROTEIN"/>
    <property type="match status" value="1"/>
</dbReference>
<dbReference type="Pfam" id="PF00078">
    <property type="entry name" value="RVT_1"/>
    <property type="match status" value="1"/>
</dbReference>
<dbReference type="PANTHER" id="PTHR24559:SF444">
    <property type="entry name" value="REVERSE TRANSCRIPTASE DOMAIN-CONTAINING PROTEIN"/>
    <property type="match status" value="1"/>
</dbReference>
<feature type="domain" description="Reverse transcriptase" evidence="1">
    <location>
        <begin position="175"/>
        <end position="290"/>
    </location>
</feature>
<dbReference type="Gene3D" id="3.10.10.10">
    <property type="entry name" value="HIV Type 1 Reverse Transcriptase, subunit A, domain 1"/>
    <property type="match status" value="1"/>
</dbReference>
<organism evidence="2 3">
    <name type="scientific">Austropuccinia psidii MF-1</name>
    <dbReference type="NCBI Taxonomy" id="1389203"/>
    <lineage>
        <taxon>Eukaryota</taxon>
        <taxon>Fungi</taxon>
        <taxon>Dikarya</taxon>
        <taxon>Basidiomycota</taxon>
        <taxon>Pucciniomycotina</taxon>
        <taxon>Pucciniomycetes</taxon>
        <taxon>Pucciniales</taxon>
        <taxon>Sphaerophragmiaceae</taxon>
        <taxon>Austropuccinia</taxon>
    </lineage>
</organism>
<dbReference type="InterPro" id="IPR053134">
    <property type="entry name" value="RNA-dir_DNA_polymerase"/>
</dbReference>
<dbReference type="SUPFAM" id="SSF56672">
    <property type="entry name" value="DNA/RNA polymerases"/>
    <property type="match status" value="1"/>
</dbReference>
<evidence type="ECO:0000313" key="3">
    <source>
        <dbReference type="Proteomes" id="UP000765509"/>
    </source>
</evidence>
<dbReference type="CDD" id="cd01647">
    <property type="entry name" value="RT_LTR"/>
    <property type="match status" value="1"/>
</dbReference>
<protein>
    <recommendedName>
        <fullName evidence="1">Reverse transcriptase domain-containing protein</fullName>
    </recommendedName>
</protein>
<accession>A0A9Q3DQQ6</accession>
<evidence type="ECO:0000259" key="1">
    <source>
        <dbReference type="Pfam" id="PF00078"/>
    </source>
</evidence>
<dbReference type="Proteomes" id="UP000765509">
    <property type="component" value="Unassembled WGS sequence"/>
</dbReference>
<name>A0A9Q3DQQ6_9BASI</name>
<gene>
    <name evidence="2" type="ORF">O181_047284</name>
</gene>
<keyword evidence="3" id="KW-1185">Reference proteome</keyword>
<dbReference type="AlphaFoldDB" id="A0A9Q3DQQ6"/>
<dbReference type="InterPro" id="IPR043502">
    <property type="entry name" value="DNA/RNA_pol_sf"/>
</dbReference>
<dbReference type="Gene3D" id="3.30.70.270">
    <property type="match status" value="1"/>
</dbReference>
<evidence type="ECO:0000313" key="2">
    <source>
        <dbReference type="EMBL" id="MBW0507569.1"/>
    </source>
</evidence>
<proteinExistence type="predicted"/>